<evidence type="ECO:0000256" key="1">
    <source>
        <dbReference type="SAM" id="Phobius"/>
    </source>
</evidence>
<proteinExistence type="predicted"/>
<name>A0A9P4JW13_9PLEO</name>
<dbReference type="Proteomes" id="UP000800093">
    <property type="component" value="Unassembled WGS sequence"/>
</dbReference>
<feature type="transmembrane region" description="Helical" evidence="1">
    <location>
        <begin position="190"/>
        <end position="213"/>
    </location>
</feature>
<evidence type="ECO:0000313" key="3">
    <source>
        <dbReference type="Proteomes" id="UP000800093"/>
    </source>
</evidence>
<accession>A0A9P4JW13</accession>
<gene>
    <name evidence="2" type="ORF">CC78DRAFT_573093</name>
</gene>
<sequence>MKGWGKFKATGQEMIDQLNAIAVEISKILDGFGQEVTEKTEAVAEITADWLSEELSESGAKVACDLFVVVVLFAWIRIVWYPIVLGTVSVQDIHYRSQLHHDNFTLGLAYHFRCDNGSLRHGLKALEGVGKEASKHPSEATSEAGKALGHLGVEARKHIGIGAIAITPDPGNLISDIVTEPKNPEKAAGIAANILLPPVLASASLFVLARIGYGPRGARGARGAISSSTAAEICEGIGGVASGSVFAVWQSAGAEGAGANIVTHSV</sequence>
<keyword evidence="1" id="KW-0472">Membrane</keyword>
<keyword evidence="3" id="KW-1185">Reference proteome</keyword>
<organism evidence="2 3">
    <name type="scientific">Lojkania enalia</name>
    <dbReference type="NCBI Taxonomy" id="147567"/>
    <lineage>
        <taxon>Eukaryota</taxon>
        <taxon>Fungi</taxon>
        <taxon>Dikarya</taxon>
        <taxon>Ascomycota</taxon>
        <taxon>Pezizomycotina</taxon>
        <taxon>Dothideomycetes</taxon>
        <taxon>Pleosporomycetidae</taxon>
        <taxon>Pleosporales</taxon>
        <taxon>Pleosporales incertae sedis</taxon>
        <taxon>Lojkania</taxon>
    </lineage>
</organism>
<keyword evidence="1" id="KW-0812">Transmembrane</keyword>
<feature type="transmembrane region" description="Helical" evidence="1">
    <location>
        <begin position="62"/>
        <end position="83"/>
    </location>
</feature>
<dbReference type="AlphaFoldDB" id="A0A9P4JW13"/>
<reference evidence="3" key="1">
    <citation type="journal article" date="2020" name="Stud. Mycol.">
        <title>101 Dothideomycetes genomes: A test case for predicting lifestyles and emergence of pathogens.</title>
        <authorList>
            <person name="Haridas S."/>
            <person name="Albert R."/>
            <person name="Binder M."/>
            <person name="Bloem J."/>
            <person name="LaButti K."/>
            <person name="Salamov A."/>
            <person name="Andreopoulos B."/>
            <person name="Baker S."/>
            <person name="Barry K."/>
            <person name="Bills G."/>
            <person name="Bluhm B."/>
            <person name="Cannon C."/>
            <person name="Castanera R."/>
            <person name="Culley D."/>
            <person name="Daum C."/>
            <person name="Ezra D."/>
            <person name="Gonzalez J."/>
            <person name="Henrissat B."/>
            <person name="Kuo A."/>
            <person name="Liang C."/>
            <person name="Lipzen A."/>
            <person name="Lutzoni F."/>
            <person name="Magnuson J."/>
            <person name="Mondo S."/>
            <person name="Nolan M."/>
            <person name="Ohm R."/>
            <person name="Pangilinan J."/>
            <person name="Park H.-J."/>
            <person name="Ramirez L."/>
            <person name="Alfaro M."/>
            <person name="Sun H."/>
            <person name="Tritt A."/>
            <person name="Yoshinaga Y."/>
            <person name="Zwiers L.-H."/>
            <person name="Turgeon B."/>
            <person name="Goodwin S."/>
            <person name="Spatafora J."/>
            <person name="Crous P."/>
            <person name="Grigoriev I."/>
        </authorList>
    </citation>
    <scope>NUCLEOTIDE SEQUENCE [LARGE SCALE GENOMIC DNA]</scope>
    <source>
        <strain evidence="3">CBS 304.66</strain>
    </source>
</reference>
<dbReference type="EMBL" id="ML986954">
    <property type="protein sequence ID" value="KAF2257536.1"/>
    <property type="molecule type" value="Genomic_DNA"/>
</dbReference>
<evidence type="ECO:0000313" key="2">
    <source>
        <dbReference type="EMBL" id="KAF2257536.1"/>
    </source>
</evidence>
<protein>
    <submittedName>
        <fullName evidence="2">Uncharacterized protein</fullName>
    </submittedName>
</protein>
<keyword evidence="1" id="KW-1133">Transmembrane helix</keyword>
<comment type="caution">
    <text evidence="2">The sequence shown here is derived from an EMBL/GenBank/DDBJ whole genome shotgun (WGS) entry which is preliminary data.</text>
</comment>